<proteinExistence type="predicted"/>
<protein>
    <submittedName>
        <fullName evidence="2">RHTO0S26e02278g1_1</fullName>
    </submittedName>
</protein>
<dbReference type="EMBL" id="LK052961">
    <property type="protein sequence ID" value="CDR49459.1"/>
    <property type="molecule type" value="Genomic_DNA"/>
</dbReference>
<accession>A0A061BN99</accession>
<dbReference type="AlphaFoldDB" id="A0A061BN99"/>
<evidence type="ECO:0000313" key="2">
    <source>
        <dbReference type="EMBL" id="CDR49459.1"/>
    </source>
</evidence>
<reference evidence="2" key="1">
    <citation type="journal article" date="2014" name="Genome Announc.">
        <title>Draft genome sequence of Rhodosporidium toruloides CECT1137, an oleaginous yeast of biotechnological interest.</title>
        <authorList>
            <person name="Morin N."/>
            <person name="Calcas X."/>
            <person name="Devillers H."/>
            <person name="Durrens P."/>
            <person name="Sherman D.J."/>
            <person name="Nicaud J.-M."/>
            <person name="Neuveglise C."/>
        </authorList>
    </citation>
    <scope>NUCLEOTIDE SEQUENCE</scope>
    <source>
        <strain evidence="2">CECT1137</strain>
    </source>
</reference>
<name>A0A061BN99_RHOTO</name>
<organism evidence="2">
    <name type="scientific">Rhodotorula toruloides</name>
    <name type="common">Yeast</name>
    <name type="synonym">Rhodosporidium toruloides</name>
    <dbReference type="NCBI Taxonomy" id="5286"/>
    <lineage>
        <taxon>Eukaryota</taxon>
        <taxon>Fungi</taxon>
        <taxon>Dikarya</taxon>
        <taxon>Basidiomycota</taxon>
        <taxon>Pucciniomycotina</taxon>
        <taxon>Microbotryomycetes</taxon>
        <taxon>Sporidiobolales</taxon>
        <taxon>Sporidiobolaceae</taxon>
        <taxon>Rhodotorula</taxon>
    </lineage>
</organism>
<gene>
    <name evidence="2" type="ORF">RHTO0S_26e02278g</name>
</gene>
<feature type="compositionally biased region" description="Basic and acidic residues" evidence="1">
    <location>
        <begin position="7"/>
        <end position="19"/>
    </location>
</feature>
<feature type="region of interest" description="Disordered" evidence="1">
    <location>
        <begin position="1"/>
        <end position="25"/>
    </location>
</feature>
<sequence>MVGLSSRSEHKKSDREEAKLHRRHHRPPEMHFLRVLHEHWILPCMRKMMVSSSLDPSTLIYACCMERGDLQLVTCGRRGLQPHTSAILPLAGPTQAALKRVGTQIRTLQAALSEPEGKGFGCPTLLKAAKVLHDKYELLASAAPTTPQPAATTRSAAPTKTASIYSTTTSKPTCSDTTTPALLPVLTLKQVDKRIQSAI</sequence>
<evidence type="ECO:0000256" key="1">
    <source>
        <dbReference type="SAM" id="MobiDB-lite"/>
    </source>
</evidence>